<dbReference type="GO" id="GO:0003677">
    <property type="term" value="F:DNA binding"/>
    <property type="evidence" value="ECO:0007669"/>
    <property type="project" value="InterPro"/>
</dbReference>
<dbReference type="InterPro" id="IPR036388">
    <property type="entry name" value="WH-like_DNA-bd_sf"/>
</dbReference>
<dbReference type="EMBL" id="CADIKI010000018">
    <property type="protein sequence ID" value="CAB3803037.1"/>
    <property type="molecule type" value="Genomic_DNA"/>
</dbReference>
<sequence length="314" mass="34103">MHVCGADIAPSGATHLSTAEMSKAQAKKEKLPAPSIESRIAECYDELSEIDQRLADVILSAPGQLAMQTATELATTAQVSKATATRFFQKLGYASYDDARAIARAAQVGGSPLYLQDRGRKTAGSKLDDVIQAHLQHEVENMANTYRSLDRQVLSEVVDAIAQARRVAIIGYRHSHTVATMIRRELIQVRSDVMLLPAPGDTIGEYLADLNAQDVAIIIGLRRRVPAVGVTAAALAEASVPVLYMSDVIAGKPARLARWVIRCHTDGLMLFDSKAGMTSVVNLICSLVAERLLERGNSHLQRVEVLHDSLRELE</sequence>
<dbReference type="Gene3D" id="3.40.50.10490">
    <property type="entry name" value="Glucose-6-phosphate isomerase like protein, domain 1"/>
    <property type="match status" value="1"/>
</dbReference>
<keyword evidence="3" id="KW-1185">Reference proteome</keyword>
<dbReference type="PROSITE" id="PS51071">
    <property type="entry name" value="HTH_RPIR"/>
    <property type="match status" value="1"/>
</dbReference>
<dbReference type="InterPro" id="IPR009057">
    <property type="entry name" value="Homeodomain-like_sf"/>
</dbReference>
<dbReference type="GO" id="GO:1901135">
    <property type="term" value="P:carbohydrate derivative metabolic process"/>
    <property type="evidence" value="ECO:0007669"/>
    <property type="project" value="InterPro"/>
</dbReference>
<dbReference type="PANTHER" id="PTHR30514">
    <property type="entry name" value="GLUCOKINASE"/>
    <property type="match status" value="1"/>
</dbReference>
<dbReference type="InterPro" id="IPR047640">
    <property type="entry name" value="RpiR-like"/>
</dbReference>
<dbReference type="GO" id="GO:0003700">
    <property type="term" value="F:DNA-binding transcription factor activity"/>
    <property type="evidence" value="ECO:0007669"/>
    <property type="project" value="InterPro"/>
</dbReference>
<name>A0A6J5GPJ9_9BURK</name>
<dbReference type="PANTHER" id="PTHR30514:SF18">
    <property type="entry name" value="RPIR-FAMILY TRANSCRIPTIONAL REGULATOR"/>
    <property type="match status" value="1"/>
</dbReference>
<dbReference type="AlphaFoldDB" id="A0A6J5GPJ9"/>
<dbReference type="Gene3D" id="1.10.10.10">
    <property type="entry name" value="Winged helix-like DNA-binding domain superfamily/Winged helix DNA-binding domain"/>
    <property type="match status" value="1"/>
</dbReference>
<dbReference type="SUPFAM" id="SSF46689">
    <property type="entry name" value="Homeodomain-like"/>
    <property type="match status" value="1"/>
</dbReference>
<dbReference type="GO" id="GO:0097367">
    <property type="term" value="F:carbohydrate derivative binding"/>
    <property type="evidence" value="ECO:0007669"/>
    <property type="project" value="InterPro"/>
</dbReference>
<accession>A0A6J5GPJ9</accession>
<protein>
    <recommendedName>
        <fullName evidence="1">HTH rpiR-type domain-containing protein</fullName>
    </recommendedName>
</protein>
<dbReference type="InterPro" id="IPR000281">
    <property type="entry name" value="HTH_RpiR"/>
</dbReference>
<evidence type="ECO:0000259" key="1">
    <source>
        <dbReference type="PROSITE" id="PS51071"/>
    </source>
</evidence>
<dbReference type="SUPFAM" id="SSF53697">
    <property type="entry name" value="SIS domain"/>
    <property type="match status" value="1"/>
</dbReference>
<gene>
    <name evidence="2" type="ORF">LMG27177_05373</name>
</gene>
<dbReference type="Proteomes" id="UP000494252">
    <property type="component" value="Unassembled WGS sequence"/>
</dbReference>
<feature type="domain" description="HTH rpiR-type" evidence="1">
    <location>
        <begin position="34"/>
        <end position="110"/>
    </location>
</feature>
<dbReference type="Pfam" id="PF01418">
    <property type="entry name" value="HTH_6"/>
    <property type="match status" value="1"/>
</dbReference>
<proteinExistence type="predicted"/>
<evidence type="ECO:0000313" key="3">
    <source>
        <dbReference type="Proteomes" id="UP000494252"/>
    </source>
</evidence>
<reference evidence="2 3" key="1">
    <citation type="submission" date="2020-04" db="EMBL/GenBank/DDBJ databases">
        <authorList>
            <person name="De Canck E."/>
        </authorList>
    </citation>
    <scope>NUCLEOTIDE SEQUENCE [LARGE SCALE GENOMIC DNA]</scope>
    <source>
        <strain evidence="2 3">LMG 27177</strain>
    </source>
</reference>
<organism evidence="2 3">
    <name type="scientific">Paraburkholderia fynbosensis</name>
    <dbReference type="NCBI Taxonomy" id="1200993"/>
    <lineage>
        <taxon>Bacteria</taxon>
        <taxon>Pseudomonadati</taxon>
        <taxon>Pseudomonadota</taxon>
        <taxon>Betaproteobacteria</taxon>
        <taxon>Burkholderiales</taxon>
        <taxon>Burkholderiaceae</taxon>
        <taxon>Paraburkholderia</taxon>
    </lineage>
</organism>
<evidence type="ECO:0000313" key="2">
    <source>
        <dbReference type="EMBL" id="CAB3803037.1"/>
    </source>
</evidence>
<dbReference type="InterPro" id="IPR046348">
    <property type="entry name" value="SIS_dom_sf"/>
</dbReference>